<feature type="compositionally biased region" description="Basic and acidic residues" evidence="1">
    <location>
        <begin position="13"/>
        <end position="23"/>
    </location>
</feature>
<evidence type="ECO:0000313" key="2">
    <source>
        <dbReference type="EMBL" id="KAG7127948.1"/>
    </source>
</evidence>
<comment type="caution">
    <text evidence="2">The sequence shown here is derived from an EMBL/GenBank/DDBJ whole genome shotgun (WGS) entry which is preliminary data.</text>
</comment>
<protein>
    <submittedName>
        <fullName evidence="2">Uncharacterized protein</fullName>
    </submittedName>
</protein>
<sequence length="71" mass="7986">MDSNSTRRARRVHTSEVQKRRSFDPNNRALASSSLFASDDDSRGTHATCLTAKTKALAWHAFADRTSGLYW</sequence>
<feature type="region of interest" description="Disordered" evidence="1">
    <location>
        <begin position="1"/>
        <end position="26"/>
    </location>
</feature>
<dbReference type="EMBL" id="JAEMWZ010000281">
    <property type="protein sequence ID" value="KAG7127948.1"/>
    <property type="molecule type" value="Genomic_DNA"/>
</dbReference>
<dbReference type="AlphaFoldDB" id="A0A8I3AMZ9"/>
<proteinExistence type="predicted"/>
<evidence type="ECO:0000313" key="3">
    <source>
        <dbReference type="Proteomes" id="UP000689129"/>
    </source>
</evidence>
<name>A0A8I3AMZ9_VERLO</name>
<gene>
    <name evidence="2" type="ORF">HYQ45_012240</name>
</gene>
<accession>A0A8I3AMZ9</accession>
<reference evidence="2" key="1">
    <citation type="journal article" date="2021" name="Mol. Plant Pathol.">
        <title>A 20-kb lineage-specific genomic region tames virulence in pathogenic amphidiploid Verticillium longisporum.</title>
        <authorList>
            <person name="Harting R."/>
            <person name="Starke J."/>
            <person name="Kusch H."/>
            <person name="Poggeler S."/>
            <person name="Maurus I."/>
            <person name="Schluter R."/>
            <person name="Landesfeind M."/>
            <person name="Bulla I."/>
            <person name="Nowrousian M."/>
            <person name="de Jonge R."/>
            <person name="Stahlhut G."/>
            <person name="Hoff K.J."/>
            <person name="Asshauer K.P."/>
            <person name="Thurmer A."/>
            <person name="Stanke M."/>
            <person name="Daniel R."/>
            <person name="Morgenstern B."/>
            <person name="Thomma B.P.H.J."/>
            <person name="Kronstad J.W."/>
            <person name="Braus-Stromeyer S.A."/>
            <person name="Braus G.H."/>
        </authorList>
    </citation>
    <scope>NUCLEOTIDE SEQUENCE</scope>
    <source>
        <strain evidence="2">Vl32</strain>
    </source>
</reference>
<dbReference type="Proteomes" id="UP000689129">
    <property type="component" value="Unassembled WGS sequence"/>
</dbReference>
<evidence type="ECO:0000256" key="1">
    <source>
        <dbReference type="SAM" id="MobiDB-lite"/>
    </source>
</evidence>
<organism evidence="2 3">
    <name type="scientific">Verticillium longisporum</name>
    <name type="common">Verticillium dahliae var. longisporum</name>
    <dbReference type="NCBI Taxonomy" id="100787"/>
    <lineage>
        <taxon>Eukaryota</taxon>
        <taxon>Fungi</taxon>
        <taxon>Dikarya</taxon>
        <taxon>Ascomycota</taxon>
        <taxon>Pezizomycotina</taxon>
        <taxon>Sordariomycetes</taxon>
        <taxon>Hypocreomycetidae</taxon>
        <taxon>Glomerellales</taxon>
        <taxon>Plectosphaerellaceae</taxon>
        <taxon>Verticillium</taxon>
    </lineage>
</organism>